<dbReference type="PROSITE" id="PS00585">
    <property type="entry name" value="RIBOSOMAL_S5"/>
    <property type="match status" value="1"/>
</dbReference>
<evidence type="ECO:0000256" key="1">
    <source>
        <dbReference type="ARBA" id="ARBA00008945"/>
    </source>
</evidence>
<evidence type="ECO:0000256" key="4">
    <source>
        <dbReference type="PROSITE-ProRule" id="PRU00268"/>
    </source>
</evidence>
<dbReference type="InterPro" id="IPR020568">
    <property type="entry name" value="Ribosomal_Su5_D2-typ_SF"/>
</dbReference>
<dbReference type="PROSITE" id="PS50881">
    <property type="entry name" value="S5_DSRBD"/>
    <property type="match status" value="1"/>
</dbReference>
<dbReference type="Pfam" id="PF03719">
    <property type="entry name" value="Ribosomal_S5_C"/>
    <property type="match status" value="1"/>
</dbReference>
<dbReference type="AlphaFoldDB" id="A0A0G4HF86"/>
<feature type="region of interest" description="Disordered" evidence="7">
    <location>
        <begin position="25"/>
        <end position="48"/>
    </location>
</feature>
<dbReference type="SUPFAM" id="SSF54768">
    <property type="entry name" value="dsRNA-binding domain-like"/>
    <property type="match status" value="1"/>
</dbReference>
<keyword evidence="8" id="KW-0732">Signal</keyword>
<keyword evidence="2 4" id="KW-0689">Ribosomal protein</keyword>
<dbReference type="InterPro" id="IPR000851">
    <property type="entry name" value="Ribosomal_uS5"/>
</dbReference>
<evidence type="ECO:0000259" key="9">
    <source>
        <dbReference type="PROSITE" id="PS50881"/>
    </source>
</evidence>
<protein>
    <recommendedName>
        <fullName evidence="9">S5 DRBM domain-containing protein</fullName>
    </recommendedName>
</protein>
<keyword evidence="6" id="KW-0175">Coiled coil</keyword>
<dbReference type="GO" id="GO:0005840">
    <property type="term" value="C:ribosome"/>
    <property type="evidence" value="ECO:0007669"/>
    <property type="project" value="UniProtKB-KW"/>
</dbReference>
<dbReference type="PANTHER" id="PTHR48277:SF1">
    <property type="entry name" value="MITOCHONDRIAL RIBOSOMAL PROTEIN S5"/>
    <property type="match status" value="1"/>
</dbReference>
<dbReference type="Gene3D" id="3.30.160.20">
    <property type="match status" value="1"/>
</dbReference>
<evidence type="ECO:0000256" key="5">
    <source>
        <dbReference type="RuleBase" id="RU003823"/>
    </source>
</evidence>
<dbReference type="InterPro" id="IPR005324">
    <property type="entry name" value="Ribosomal_uS5_C"/>
</dbReference>
<comment type="similarity">
    <text evidence="1 5">Belongs to the universal ribosomal protein uS5 family.</text>
</comment>
<gene>
    <name evidence="10" type="ORF">Cvel_6604</name>
</gene>
<organism evidence="10">
    <name type="scientific">Chromera velia CCMP2878</name>
    <dbReference type="NCBI Taxonomy" id="1169474"/>
    <lineage>
        <taxon>Eukaryota</taxon>
        <taxon>Sar</taxon>
        <taxon>Alveolata</taxon>
        <taxon>Colpodellida</taxon>
        <taxon>Chromeraceae</taxon>
        <taxon>Chromera</taxon>
    </lineage>
</organism>
<dbReference type="VEuPathDB" id="CryptoDB:Cvel_6604"/>
<feature type="signal peptide" evidence="8">
    <location>
        <begin position="1"/>
        <end position="20"/>
    </location>
</feature>
<dbReference type="InterPro" id="IPR013810">
    <property type="entry name" value="Ribosomal_uS5_N"/>
</dbReference>
<dbReference type="Gene3D" id="3.30.230.10">
    <property type="match status" value="1"/>
</dbReference>
<evidence type="ECO:0000256" key="2">
    <source>
        <dbReference type="ARBA" id="ARBA00022980"/>
    </source>
</evidence>
<evidence type="ECO:0000256" key="3">
    <source>
        <dbReference type="ARBA" id="ARBA00023274"/>
    </source>
</evidence>
<dbReference type="InterPro" id="IPR014721">
    <property type="entry name" value="Ribsml_uS5_D2-typ_fold_subgr"/>
</dbReference>
<keyword evidence="3 4" id="KW-0687">Ribonucleoprotein</keyword>
<dbReference type="GO" id="GO:0003735">
    <property type="term" value="F:structural constituent of ribosome"/>
    <property type="evidence" value="ECO:0007669"/>
    <property type="project" value="UniProtKB-UniRule"/>
</dbReference>
<evidence type="ECO:0000256" key="7">
    <source>
        <dbReference type="SAM" id="MobiDB-lite"/>
    </source>
</evidence>
<dbReference type="Pfam" id="PF00333">
    <property type="entry name" value="Ribosomal_S5"/>
    <property type="match status" value="1"/>
</dbReference>
<evidence type="ECO:0000313" key="10">
    <source>
        <dbReference type="EMBL" id="CEM42616.1"/>
    </source>
</evidence>
<evidence type="ECO:0000256" key="8">
    <source>
        <dbReference type="SAM" id="SignalP"/>
    </source>
</evidence>
<sequence length="863" mass="96958">MPVLIPFLVAALLCTSSVSGFVLSNGRHPSQQRRRAGLSQKDPVSSPDSTRLYAKIVAPLSRDEESVALTKEMEKQMTPECPEEDLPDFEKRTRFKYQPSFFKKTLATEKFWEIPIRSMRPYGVDIVFRARDAETNVRLRLALATDGEIVFFDEEDEELQVKDVRRTVAIVQHVDRARPDYQRWEDPTREGLSGTMADGNRDLDIDAMIENDENEFEIGKFGAGKLLSPELGLDVEREGGEEVVDVKTKQILRGISWTTGMTSVPEEVLQGCLDSGVLVTYQKGNHELRAFKVENSNGRYYIGKDQGGEIEKVKSPVPTSKAPFGTGDIRLLGGPRSFDHNRAWSFRARRKGTGERLMIGKTPVGEGGETGNVYLSVSSGQVDLVPSNEVEMTFLGENMIEYTREGKALCHVNEKGSPVFFLTSEGFPTQDLWEGPEMSAKVAKALLGSKLLDHTKFFQDRWSIQGEKYLNKMLAEHERAKELRQHGGIIKGTEWEEHYEEVGTVEEARKGDYDAQDKIRGEEVLLTGDAENDSKEIAKALARRSLPANELVELDAKEAEAELAGEEEGEQEEEDLSDEVQGFLKDFFGKNEPPEAFGDLRRIKGDRLRRLTKIYSQAPAGIERAAAEHMDEMRQWQSIQEFRPLELVLESKAVSKTLAGGRVRTFKTMVIVGDANGWIGIGEGKHVEFPQAYTMAIRNAFRNIHFVRITREGCLPHGVTHRYRNTKIILGALPAGTGVRASPMIKAFLEICGYRSAFCKHIGSKNVKNTIECLIQALESMTSLSERRAALDPLFDGSELRTFNSCQRLVDQAKLYLDKKEKVVAKYAKEQLKKGRPIAQEALVRRPPDMGKQARPEQNMAFV</sequence>
<feature type="chain" id="PRO_5005191757" description="S5 DRBM domain-containing protein" evidence="8">
    <location>
        <begin position="21"/>
        <end position="863"/>
    </location>
</feature>
<proteinExistence type="inferred from homology"/>
<dbReference type="SUPFAM" id="SSF54211">
    <property type="entry name" value="Ribosomal protein S5 domain 2-like"/>
    <property type="match status" value="1"/>
</dbReference>
<dbReference type="InterPro" id="IPR018192">
    <property type="entry name" value="Ribosomal_uS5_N_CS"/>
</dbReference>
<dbReference type="EMBL" id="CDMZ01002493">
    <property type="protein sequence ID" value="CEM42616.1"/>
    <property type="molecule type" value="Genomic_DNA"/>
</dbReference>
<dbReference type="GO" id="GO:1990904">
    <property type="term" value="C:ribonucleoprotein complex"/>
    <property type="evidence" value="ECO:0007669"/>
    <property type="project" value="UniProtKB-UniRule"/>
</dbReference>
<name>A0A0G4HF86_9ALVE</name>
<feature type="coiled-coil region" evidence="6">
    <location>
        <begin position="549"/>
        <end position="576"/>
    </location>
</feature>
<accession>A0A0G4HF86</accession>
<evidence type="ECO:0000256" key="6">
    <source>
        <dbReference type="SAM" id="Coils"/>
    </source>
</evidence>
<dbReference type="PANTHER" id="PTHR48277">
    <property type="entry name" value="MITOCHONDRIAL RIBOSOMAL PROTEIN S5"/>
    <property type="match status" value="1"/>
</dbReference>
<feature type="domain" description="S5 DRBM" evidence="9">
    <location>
        <begin position="644"/>
        <end position="707"/>
    </location>
</feature>
<reference evidence="10" key="1">
    <citation type="submission" date="2014-11" db="EMBL/GenBank/DDBJ databases">
        <authorList>
            <person name="Otto D Thomas"/>
            <person name="Naeem Raeece"/>
        </authorList>
    </citation>
    <scope>NUCLEOTIDE SEQUENCE</scope>
</reference>
<dbReference type="GO" id="GO:0003723">
    <property type="term" value="F:RNA binding"/>
    <property type="evidence" value="ECO:0007669"/>
    <property type="project" value="InterPro"/>
</dbReference>
<dbReference type="GO" id="GO:0006412">
    <property type="term" value="P:translation"/>
    <property type="evidence" value="ECO:0007669"/>
    <property type="project" value="InterPro"/>
</dbReference>